<accession>A0A2R6W9W7</accession>
<evidence type="ECO:0000313" key="1">
    <source>
        <dbReference type="EMBL" id="PTQ30647.1"/>
    </source>
</evidence>
<proteinExistence type="predicted"/>
<dbReference type="Proteomes" id="UP000244005">
    <property type="component" value="Unassembled WGS sequence"/>
</dbReference>
<dbReference type="EMBL" id="KZ772793">
    <property type="protein sequence ID" value="PTQ30647.1"/>
    <property type="molecule type" value="Genomic_DNA"/>
</dbReference>
<dbReference type="AlphaFoldDB" id="A0A2R6W9W7"/>
<gene>
    <name evidence="1" type="ORF">MARPO_0121s0002</name>
</gene>
<keyword evidence="2" id="KW-1185">Reference proteome</keyword>
<reference evidence="2" key="1">
    <citation type="journal article" date="2017" name="Cell">
        <title>Insights into land plant evolution garnered from the Marchantia polymorpha genome.</title>
        <authorList>
            <person name="Bowman J.L."/>
            <person name="Kohchi T."/>
            <person name="Yamato K.T."/>
            <person name="Jenkins J."/>
            <person name="Shu S."/>
            <person name="Ishizaki K."/>
            <person name="Yamaoka S."/>
            <person name="Nishihama R."/>
            <person name="Nakamura Y."/>
            <person name="Berger F."/>
            <person name="Adam C."/>
            <person name="Aki S.S."/>
            <person name="Althoff F."/>
            <person name="Araki T."/>
            <person name="Arteaga-Vazquez M.A."/>
            <person name="Balasubrmanian S."/>
            <person name="Barry K."/>
            <person name="Bauer D."/>
            <person name="Boehm C.R."/>
            <person name="Briginshaw L."/>
            <person name="Caballero-Perez J."/>
            <person name="Catarino B."/>
            <person name="Chen F."/>
            <person name="Chiyoda S."/>
            <person name="Chovatia M."/>
            <person name="Davies K.M."/>
            <person name="Delmans M."/>
            <person name="Demura T."/>
            <person name="Dierschke T."/>
            <person name="Dolan L."/>
            <person name="Dorantes-Acosta A.E."/>
            <person name="Eklund D.M."/>
            <person name="Florent S.N."/>
            <person name="Flores-Sandoval E."/>
            <person name="Fujiyama A."/>
            <person name="Fukuzawa H."/>
            <person name="Galik B."/>
            <person name="Grimanelli D."/>
            <person name="Grimwood J."/>
            <person name="Grossniklaus U."/>
            <person name="Hamada T."/>
            <person name="Haseloff J."/>
            <person name="Hetherington A.J."/>
            <person name="Higo A."/>
            <person name="Hirakawa Y."/>
            <person name="Hundley H.N."/>
            <person name="Ikeda Y."/>
            <person name="Inoue K."/>
            <person name="Inoue S.I."/>
            <person name="Ishida S."/>
            <person name="Jia Q."/>
            <person name="Kakita M."/>
            <person name="Kanazawa T."/>
            <person name="Kawai Y."/>
            <person name="Kawashima T."/>
            <person name="Kennedy M."/>
            <person name="Kinose K."/>
            <person name="Kinoshita T."/>
            <person name="Kohara Y."/>
            <person name="Koide E."/>
            <person name="Komatsu K."/>
            <person name="Kopischke S."/>
            <person name="Kubo M."/>
            <person name="Kyozuka J."/>
            <person name="Lagercrantz U."/>
            <person name="Lin S.S."/>
            <person name="Lindquist E."/>
            <person name="Lipzen A.M."/>
            <person name="Lu C.W."/>
            <person name="De Luna E."/>
            <person name="Martienssen R.A."/>
            <person name="Minamino N."/>
            <person name="Mizutani M."/>
            <person name="Mizutani M."/>
            <person name="Mochizuki N."/>
            <person name="Monte I."/>
            <person name="Mosher R."/>
            <person name="Nagasaki H."/>
            <person name="Nakagami H."/>
            <person name="Naramoto S."/>
            <person name="Nishitani K."/>
            <person name="Ohtani M."/>
            <person name="Okamoto T."/>
            <person name="Okumura M."/>
            <person name="Phillips J."/>
            <person name="Pollak B."/>
            <person name="Reinders A."/>
            <person name="Rovekamp M."/>
            <person name="Sano R."/>
            <person name="Sawa S."/>
            <person name="Schmid M.W."/>
            <person name="Shirakawa M."/>
            <person name="Solano R."/>
            <person name="Spunde A."/>
            <person name="Suetsugu N."/>
            <person name="Sugano S."/>
            <person name="Sugiyama A."/>
            <person name="Sun R."/>
            <person name="Suzuki Y."/>
            <person name="Takenaka M."/>
            <person name="Takezawa D."/>
            <person name="Tomogane H."/>
            <person name="Tsuzuki M."/>
            <person name="Ueda T."/>
            <person name="Umeda M."/>
            <person name="Ward J.M."/>
            <person name="Watanabe Y."/>
            <person name="Yazaki K."/>
            <person name="Yokoyama R."/>
            <person name="Yoshitake Y."/>
            <person name="Yotsui I."/>
            <person name="Zachgo S."/>
            <person name="Schmutz J."/>
        </authorList>
    </citation>
    <scope>NUCLEOTIDE SEQUENCE [LARGE SCALE GENOMIC DNA]</scope>
    <source>
        <strain evidence="2">Tak-1</strain>
    </source>
</reference>
<sequence>MSEFYYPKFRPSKILESFHGIFFTWQILSSHIGPSLTTGCDHSFSIDWTKLAVANLLQPSFHSPSLILSPNPTLLLYYIEGYKSIILYPVIIADQVQTVVTLNRDCHTNIKMINHVIYSQSLKRERGRASGGTTLRSKGRQRTSVVATSRLESKRHSPCSRFGVWSAIEPRPRLAPVVC</sequence>
<evidence type="ECO:0000313" key="2">
    <source>
        <dbReference type="Proteomes" id="UP000244005"/>
    </source>
</evidence>
<protein>
    <submittedName>
        <fullName evidence="1">Uncharacterized protein</fullName>
    </submittedName>
</protein>
<name>A0A2R6W9W7_MARPO</name>
<organism evidence="1 2">
    <name type="scientific">Marchantia polymorpha</name>
    <name type="common">Common liverwort</name>
    <name type="synonym">Marchantia aquatica</name>
    <dbReference type="NCBI Taxonomy" id="3197"/>
    <lineage>
        <taxon>Eukaryota</taxon>
        <taxon>Viridiplantae</taxon>
        <taxon>Streptophyta</taxon>
        <taxon>Embryophyta</taxon>
        <taxon>Marchantiophyta</taxon>
        <taxon>Marchantiopsida</taxon>
        <taxon>Marchantiidae</taxon>
        <taxon>Marchantiales</taxon>
        <taxon>Marchantiaceae</taxon>
        <taxon>Marchantia</taxon>
    </lineage>
</organism>